<dbReference type="GO" id="GO:0016747">
    <property type="term" value="F:acyltransferase activity, transferring groups other than amino-acyl groups"/>
    <property type="evidence" value="ECO:0007669"/>
    <property type="project" value="InterPro"/>
</dbReference>
<evidence type="ECO:0000256" key="1">
    <source>
        <dbReference type="ARBA" id="ARBA00022679"/>
    </source>
</evidence>
<keyword evidence="1" id="KW-0808">Transferase</keyword>
<dbReference type="Gene3D" id="3.40.630.30">
    <property type="match status" value="1"/>
</dbReference>
<organism evidence="4">
    <name type="scientific">marine sediment metagenome</name>
    <dbReference type="NCBI Taxonomy" id="412755"/>
    <lineage>
        <taxon>unclassified sequences</taxon>
        <taxon>metagenomes</taxon>
        <taxon>ecological metagenomes</taxon>
    </lineage>
</organism>
<dbReference type="InterPro" id="IPR000182">
    <property type="entry name" value="GNAT_dom"/>
</dbReference>
<sequence>MIANILLHVEGTRVNKYGWVDDLFVDKEHRRLGIANYLMDKAHEHFKKIGLNELRLEVWSTNRRAMNLYRKIGYRLLEVTEVSIGMNMSITVS</sequence>
<dbReference type="EMBL" id="LAZR01005277">
    <property type="protein sequence ID" value="KKN01296.1"/>
    <property type="molecule type" value="Genomic_DNA"/>
</dbReference>
<dbReference type="Pfam" id="PF00583">
    <property type="entry name" value="Acetyltransf_1"/>
    <property type="match status" value="1"/>
</dbReference>
<proteinExistence type="predicted"/>
<accession>A0A0F9PJW9</accession>
<protein>
    <recommendedName>
        <fullName evidence="3">N-acetyltransferase domain-containing protein</fullName>
    </recommendedName>
</protein>
<reference evidence="4" key="1">
    <citation type="journal article" date="2015" name="Nature">
        <title>Complex archaea that bridge the gap between prokaryotes and eukaryotes.</title>
        <authorList>
            <person name="Spang A."/>
            <person name="Saw J.H."/>
            <person name="Jorgensen S.L."/>
            <person name="Zaremba-Niedzwiedzka K."/>
            <person name="Martijn J."/>
            <person name="Lind A.E."/>
            <person name="van Eijk R."/>
            <person name="Schleper C."/>
            <person name="Guy L."/>
            <person name="Ettema T.J."/>
        </authorList>
    </citation>
    <scope>NUCLEOTIDE SEQUENCE</scope>
</reference>
<feature type="domain" description="N-acetyltransferase" evidence="3">
    <location>
        <begin position="1"/>
        <end position="93"/>
    </location>
</feature>
<dbReference type="AlphaFoldDB" id="A0A0F9PJW9"/>
<keyword evidence="2" id="KW-0012">Acyltransferase</keyword>
<dbReference type="InterPro" id="IPR016181">
    <property type="entry name" value="Acyl_CoA_acyltransferase"/>
</dbReference>
<comment type="caution">
    <text evidence="4">The sequence shown here is derived from an EMBL/GenBank/DDBJ whole genome shotgun (WGS) entry which is preliminary data.</text>
</comment>
<dbReference type="PROSITE" id="PS51186">
    <property type="entry name" value="GNAT"/>
    <property type="match status" value="1"/>
</dbReference>
<dbReference type="CDD" id="cd04301">
    <property type="entry name" value="NAT_SF"/>
    <property type="match status" value="1"/>
</dbReference>
<dbReference type="InterPro" id="IPR050680">
    <property type="entry name" value="YpeA/RimI_acetyltransf"/>
</dbReference>
<evidence type="ECO:0000256" key="2">
    <source>
        <dbReference type="ARBA" id="ARBA00023315"/>
    </source>
</evidence>
<dbReference type="PANTHER" id="PTHR43420">
    <property type="entry name" value="ACETYLTRANSFERASE"/>
    <property type="match status" value="1"/>
</dbReference>
<dbReference type="SUPFAM" id="SSF55729">
    <property type="entry name" value="Acyl-CoA N-acyltransferases (Nat)"/>
    <property type="match status" value="1"/>
</dbReference>
<gene>
    <name evidence="4" type="ORF">LCGC14_1129110</name>
</gene>
<evidence type="ECO:0000313" key="4">
    <source>
        <dbReference type="EMBL" id="KKN01296.1"/>
    </source>
</evidence>
<name>A0A0F9PJW9_9ZZZZ</name>
<evidence type="ECO:0000259" key="3">
    <source>
        <dbReference type="PROSITE" id="PS51186"/>
    </source>
</evidence>